<keyword evidence="2" id="KW-0813">Transport</keyword>
<feature type="transmembrane region" description="Helical" evidence="7">
    <location>
        <begin position="132"/>
        <end position="154"/>
    </location>
</feature>
<keyword evidence="5 7" id="KW-1133">Transmembrane helix</keyword>
<reference evidence="8 9" key="1">
    <citation type="submission" date="2020-05" db="EMBL/GenBank/DDBJ databases">
        <authorList>
            <person name="Khan S.A."/>
            <person name="Jeon C.O."/>
            <person name="Chun B.H."/>
        </authorList>
    </citation>
    <scope>NUCLEOTIDE SEQUENCE [LARGE SCALE GENOMIC DNA]</scope>
    <source>
        <strain evidence="8 9">B156</strain>
    </source>
</reference>
<dbReference type="Gene3D" id="1.20.1250.20">
    <property type="entry name" value="MFS general substrate transporter like domains"/>
    <property type="match status" value="1"/>
</dbReference>
<evidence type="ECO:0000313" key="9">
    <source>
        <dbReference type="Proteomes" id="UP000552954"/>
    </source>
</evidence>
<comment type="caution">
    <text evidence="8">The sequence shown here is derived from an EMBL/GenBank/DDBJ whole genome shotgun (WGS) entry which is preliminary data.</text>
</comment>
<name>A0A849K8K9_9BURK</name>
<protein>
    <submittedName>
        <fullName evidence="8">Lysophospholipid transporter LplT</fullName>
    </submittedName>
</protein>
<evidence type="ECO:0000256" key="3">
    <source>
        <dbReference type="ARBA" id="ARBA00022475"/>
    </source>
</evidence>
<keyword evidence="9" id="KW-1185">Reference proteome</keyword>
<evidence type="ECO:0000256" key="1">
    <source>
        <dbReference type="ARBA" id="ARBA00004651"/>
    </source>
</evidence>
<dbReference type="RefSeq" id="WP_171561674.1">
    <property type="nucleotide sequence ID" value="NZ_JABFCS010000001.1"/>
</dbReference>
<feature type="transmembrane region" description="Helical" evidence="7">
    <location>
        <begin position="229"/>
        <end position="251"/>
    </location>
</feature>
<evidence type="ECO:0000256" key="4">
    <source>
        <dbReference type="ARBA" id="ARBA00022692"/>
    </source>
</evidence>
<feature type="transmembrane region" description="Helical" evidence="7">
    <location>
        <begin position="42"/>
        <end position="63"/>
    </location>
</feature>
<organism evidence="8 9">
    <name type="scientific">Ramlibacter montanisoli</name>
    <dbReference type="NCBI Taxonomy" id="2732512"/>
    <lineage>
        <taxon>Bacteria</taxon>
        <taxon>Pseudomonadati</taxon>
        <taxon>Pseudomonadota</taxon>
        <taxon>Betaproteobacteria</taxon>
        <taxon>Burkholderiales</taxon>
        <taxon>Comamonadaceae</taxon>
        <taxon>Ramlibacter</taxon>
    </lineage>
</organism>
<dbReference type="Pfam" id="PF07690">
    <property type="entry name" value="MFS_1"/>
    <property type="match status" value="1"/>
</dbReference>
<dbReference type="EMBL" id="JABFCS010000001">
    <property type="protein sequence ID" value="NNU44668.1"/>
    <property type="molecule type" value="Genomic_DNA"/>
</dbReference>
<evidence type="ECO:0000256" key="2">
    <source>
        <dbReference type="ARBA" id="ARBA00022448"/>
    </source>
</evidence>
<sequence>MKRGFYTIMAAQFFSSLADNALFIAAVELLKSSRAPTWQAAALVPMFALFYVVLAPFVGAFADARPKGQVMFYSNAIKVVGCLMMLFGAHPLLAYAIVGLGAAAYSPAKYGILTELLPPSQLVKANGWIEGLTIASIILGILLGGQLVGNAIASRMLGIDFPVLDTGIDTPPEAAIFVLIFIYAVAAWFNTRIPLTGVEMRPIPKNPLELVPDFWSCNSRLWHDKLGQISLATTTLFWGVSGNLRYIILAWSAAALGYSTTQASSLSGVVALGTAVGAVMASMRMRLDKATTVMPLGIIMGLLVICMNFITNVWVAAPFLILMGALGGYLVVPMNALLQHRGHNLMGAGRSIAVQNFNEQACILGLGAFYSLSAGLGMSAFGAITAFGVVVAGMMWMIQRWHARNCIEHKDEVEHLLEIARHDNVHG</sequence>
<dbReference type="AlphaFoldDB" id="A0A849K8K9"/>
<dbReference type="SUPFAM" id="SSF103473">
    <property type="entry name" value="MFS general substrate transporter"/>
    <property type="match status" value="1"/>
</dbReference>
<accession>A0A849K8K9</accession>
<gene>
    <name evidence="8" type="primary">lplT</name>
    <name evidence="8" type="ORF">HK415_18165</name>
</gene>
<dbReference type="CDD" id="cd06173">
    <property type="entry name" value="MFS_MefA_like"/>
    <property type="match status" value="1"/>
</dbReference>
<feature type="transmembrane region" description="Helical" evidence="7">
    <location>
        <begin position="293"/>
        <end position="310"/>
    </location>
</feature>
<proteinExistence type="predicted"/>
<keyword evidence="6 7" id="KW-0472">Membrane</keyword>
<comment type="subcellular location">
    <subcellularLocation>
        <location evidence="1">Cell membrane</location>
        <topology evidence="1">Multi-pass membrane protein</topology>
    </subcellularLocation>
</comment>
<dbReference type="Proteomes" id="UP000552954">
    <property type="component" value="Unassembled WGS sequence"/>
</dbReference>
<evidence type="ECO:0000256" key="5">
    <source>
        <dbReference type="ARBA" id="ARBA00022989"/>
    </source>
</evidence>
<reference evidence="8 9" key="2">
    <citation type="submission" date="2020-06" db="EMBL/GenBank/DDBJ databases">
        <title>Ramlibacter rhizophilus sp. nov., isolated from rhizosphere soil of national flower Mugunghwa from South Korea.</title>
        <authorList>
            <person name="Zheng-Fei Y."/>
            <person name="Huan T."/>
        </authorList>
    </citation>
    <scope>NUCLEOTIDE SEQUENCE [LARGE SCALE GENOMIC DNA]</scope>
    <source>
        <strain evidence="8 9">B156</strain>
    </source>
</reference>
<feature type="transmembrane region" description="Helical" evidence="7">
    <location>
        <begin position="174"/>
        <end position="191"/>
    </location>
</feature>
<keyword evidence="4 7" id="KW-0812">Transmembrane</keyword>
<feature type="transmembrane region" description="Helical" evidence="7">
    <location>
        <begin position="93"/>
        <end position="112"/>
    </location>
</feature>
<dbReference type="InterPro" id="IPR011701">
    <property type="entry name" value="MFS"/>
</dbReference>
<dbReference type="PANTHER" id="PTHR43266">
    <property type="entry name" value="MACROLIDE-EFFLUX PROTEIN"/>
    <property type="match status" value="1"/>
</dbReference>
<evidence type="ECO:0000313" key="8">
    <source>
        <dbReference type="EMBL" id="NNU44668.1"/>
    </source>
</evidence>
<evidence type="ECO:0000256" key="6">
    <source>
        <dbReference type="ARBA" id="ARBA00023136"/>
    </source>
</evidence>
<feature type="transmembrane region" description="Helical" evidence="7">
    <location>
        <begin position="263"/>
        <end position="281"/>
    </location>
</feature>
<dbReference type="InterPro" id="IPR036259">
    <property type="entry name" value="MFS_trans_sf"/>
</dbReference>
<dbReference type="GO" id="GO:0022857">
    <property type="term" value="F:transmembrane transporter activity"/>
    <property type="evidence" value="ECO:0007669"/>
    <property type="project" value="InterPro"/>
</dbReference>
<dbReference type="GO" id="GO:0005886">
    <property type="term" value="C:plasma membrane"/>
    <property type="evidence" value="ECO:0007669"/>
    <property type="project" value="UniProtKB-SubCell"/>
</dbReference>
<evidence type="ECO:0000256" key="7">
    <source>
        <dbReference type="SAM" id="Phobius"/>
    </source>
</evidence>
<dbReference type="PANTHER" id="PTHR43266:SF2">
    <property type="entry name" value="MAJOR FACILITATOR SUPERFAMILY (MFS) PROFILE DOMAIN-CONTAINING PROTEIN"/>
    <property type="match status" value="1"/>
</dbReference>
<feature type="transmembrane region" description="Helical" evidence="7">
    <location>
        <begin position="316"/>
        <end position="337"/>
    </location>
</feature>
<keyword evidence="3" id="KW-1003">Cell membrane</keyword>
<dbReference type="NCBIfam" id="NF008397">
    <property type="entry name" value="PRK11195.1"/>
    <property type="match status" value="1"/>
</dbReference>
<feature type="transmembrane region" description="Helical" evidence="7">
    <location>
        <begin position="380"/>
        <end position="398"/>
    </location>
</feature>